<evidence type="ECO:0000313" key="3">
    <source>
        <dbReference type="EMBL" id="GAW98550.1"/>
    </source>
</evidence>
<accession>A0A1Z5IAJ0</accession>
<dbReference type="SUPFAM" id="SSF56059">
    <property type="entry name" value="Glutathione synthetase ATP-binding domain-like"/>
    <property type="match status" value="1"/>
</dbReference>
<evidence type="ECO:0000256" key="1">
    <source>
        <dbReference type="PROSITE-ProRule" id="PRU00409"/>
    </source>
</evidence>
<dbReference type="GO" id="GO:0016874">
    <property type="term" value="F:ligase activity"/>
    <property type="evidence" value="ECO:0007669"/>
    <property type="project" value="UniProtKB-KW"/>
</dbReference>
<dbReference type="AlphaFoldDB" id="A0A1Z5IAJ0"/>
<proteinExistence type="predicted"/>
<dbReference type="GO" id="GO:0005524">
    <property type="term" value="F:ATP binding"/>
    <property type="evidence" value="ECO:0007669"/>
    <property type="project" value="UniProtKB-UniRule"/>
</dbReference>
<sequence length="417" mass="48708">MQQTPEFTPILLGSDFNVYGMARSFYELYHQPVKAFASIQLAPTRFTKIVDLELIPGFSEDPVWIDSMRKIKERYRDHQEPVILIGCGDGYAELIAKHKDELSDVFVCPYIDYDLLKTLNNKERFYGVCDKYHLPYPKTRTISKAEHDSQTVVEQPFDYPVALKPTNSVEWLDVHFEGRKKAFRIQSREEFDKVLDAAYANGYKSDFILQDFIPGDDSNMRVLNAYVDQHHHVKMMCLGHPLLEDPAPSAIGNYVAILPEYNEAIYKQIQDFLEKIDFTGYANFDMKYDVRDDTFKLFEINLRQGRSSFFVTLNGYNLADWVVKDYVKQDLVDQPTVYGNKDESKHALWLGVPAKVFKKYARENADKDRALDLINAGRYGTTYHYSHDMNLKRWALIKWMNHNYSKNFDRYFAENKG</sequence>
<reference evidence="3 4" key="1">
    <citation type="submission" date="2015-11" db="EMBL/GenBank/DDBJ databases">
        <title>Draft genome sequences of new species of the genus Lactobacillus isolated from orchardgrass silage.</title>
        <authorList>
            <person name="Tohno M."/>
            <person name="Tanizawa Y."/>
            <person name="Arita M."/>
        </authorList>
    </citation>
    <scope>NUCLEOTIDE SEQUENCE [LARGE SCALE GENOMIC DNA]</scope>
    <source>
        <strain evidence="3 4">IWT30</strain>
    </source>
</reference>
<dbReference type="OrthoDB" id="5420347at2"/>
<name>A0A1Z5IAJ0_9LACO</name>
<keyword evidence="4" id="KW-1185">Reference proteome</keyword>
<feature type="domain" description="ATP-grasp" evidence="2">
    <location>
        <begin position="126"/>
        <end position="327"/>
    </location>
</feature>
<gene>
    <name evidence="3" type="ORF">IWT30_00496</name>
</gene>
<keyword evidence="3" id="KW-0436">Ligase</keyword>
<evidence type="ECO:0000259" key="2">
    <source>
        <dbReference type="PROSITE" id="PS50975"/>
    </source>
</evidence>
<protein>
    <submittedName>
        <fullName evidence="3">Carboxylate--amine ligase</fullName>
    </submittedName>
</protein>
<dbReference type="PROSITE" id="PS50975">
    <property type="entry name" value="ATP_GRASP"/>
    <property type="match status" value="1"/>
</dbReference>
<dbReference type="InterPro" id="IPR011761">
    <property type="entry name" value="ATP-grasp"/>
</dbReference>
<comment type="caution">
    <text evidence="3">The sequence shown here is derived from an EMBL/GenBank/DDBJ whole genome shotgun (WGS) entry which is preliminary data.</text>
</comment>
<dbReference type="Proteomes" id="UP000198374">
    <property type="component" value="Unassembled WGS sequence"/>
</dbReference>
<dbReference type="RefSeq" id="WP_089108364.1">
    <property type="nucleotide sequence ID" value="NZ_BCMF01000002.1"/>
</dbReference>
<keyword evidence="1" id="KW-0547">Nucleotide-binding</keyword>
<dbReference type="Gene3D" id="3.30.470.20">
    <property type="entry name" value="ATP-grasp fold, B domain"/>
    <property type="match status" value="1"/>
</dbReference>
<dbReference type="EMBL" id="BCMF01000002">
    <property type="protein sequence ID" value="GAW98550.1"/>
    <property type="molecule type" value="Genomic_DNA"/>
</dbReference>
<evidence type="ECO:0000313" key="4">
    <source>
        <dbReference type="Proteomes" id="UP000198374"/>
    </source>
</evidence>
<organism evidence="3 4">
    <name type="scientific">Secundilactobacillus mixtipabuli</name>
    <dbReference type="NCBI Taxonomy" id="1435342"/>
    <lineage>
        <taxon>Bacteria</taxon>
        <taxon>Bacillati</taxon>
        <taxon>Bacillota</taxon>
        <taxon>Bacilli</taxon>
        <taxon>Lactobacillales</taxon>
        <taxon>Lactobacillaceae</taxon>
        <taxon>Secundilactobacillus</taxon>
    </lineage>
</organism>
<dbReference type="GO" id="GO:0046872">
    <property type="term" value="F:metal ion binding"/>
    <property type="evidence" value="ECO:0007669"/>
    <property type="project" value="InterPro"/>
</dbReference>
<keyword evidence="1" id="KW-0067">ATP-binding</keyword>